<dbReference type="EMBL" id="CP036267">
    <property type="protein sequence ID" value="QDT33361.1"/>
    <property type="molecule type" value="Genomic_DNA"/>
</dbReference>
<keyword evidence="7" id="KW-1185">Reference proteome</keyword>
<feature type="transmembrane region" description="Helical" evidence="5">
    <location>
        <begin position="109"/>
        <end position="128"/>
    </location>
</feature>
<protein>
    <submittedName>
        <fullName evidence="6">Natural resistance-associated macrophage protein</fullName>
    </submittedName>
</protein>
<evidence type="ECO:0000313" key="7">
    <source>
        <dbReference type="Proteomes" id="UP000315724"/>
    </source>
</evidence>
<feature type="transmembrane region" description="Helical" evidence="5">
    <location>
        <begin position="180"/>
        <end position="201"/>
    </location>
</feature>
<dbReference type="GO" id="GO:0016020">
    <property type="term" value="C:membrane"/>
    <property type="evidence" value="ECO:0007669"/>
    <property type="project" value="UniProtKB-SubCell"/>
</dbReference>
<reference evidence="6 7" key="1">
    <citation type="submission" date="2019-02" db="EMBL/GenBank/DDBJ databases">
        <title>Deep-cultivation of Planctomycetes and their phenomic and genomic characterization uncovers novel biology.</title>
        <authorList>
            <person name="Wiegand S."/>
            <person name="Jogler M."/>
            <person name="Boedeker C."/>
            <person name="Pinto D."/>
            <person name="Vollmers J."/>
            <person name="Rivas-Marin E."/>
            <person name="Kohn T."/>
            <person name="Peeters S.H."/>
            <person name="Heuer A."/>
            <person name="Rast P."/>
            <person name="Oberbeckmann S."/>
            <person name="Bunk B."/>
            <person name="Jeske O."/>
            <person name="Meyerdierks A."/>
            <person name="Storesund J.E."/>
            <person name="Kallscheuer N."/>
            <person name="Luecker S."/>
            <person name="Lage O.M."/>
            <person name="Pohl T."/>
            <person name="Merkel B.J."/>
            <person name="Hornburger P."/>
            <person name="Mueller R.-W."/>
            <person name="Bruemmer F."/>
            <person name="Labrenz M."/>
            <person name="Spormann A.M."/>
            <person name="Op den Camp H."/>
            <person name="Overmann J."/>
            <person name="Amann R."/>
            <person name="Jetten M.S.M."/>
            <person name="Mascher T."/>
            <person name="Medema M.H."/>
            <person name="Devos D.P."/>
            <person name="Kaster A.-K."/>
            <person name="Ovreas L."/>
            <person name="Rohde M."/>
            <person name="Galperin M.Y."/>
            <person name="Jogler C."/>
        </authorList>
    </citation>
    <scope>NUCLEOTIDE SEQUENCE [LARGE SCALE GENOMIC DNA]</scope>
    <source>
        <strain evidence="6 7">Mal48</strain>
    </source>
</reference>
<feature type="transmembrane region" description="Helical" evidence="5">
    <location>
        <begin position="78"/>
        <end position="97"/>
    </location>
</feature>
<feature type="transmembrane region" description="Helical" evidence="5">
    <location>
        <begin position="513"/>
        <end position="535"/>
    </location>
</feature>
<feature type="transmembrane region" description="Helical" evidence="5">
    <location>
        <begin position="487"/>
        <end position="507"/>
    </location>
</feature>
<comment type="subcellular location">
    <subcellularLocation>
        <location evidence="1">Membrane</location>
        <topology evidence="1">Multi-pass membrane protein</topology>
    </subcellularLocation>
</comment>
<feature type="transmembrane region" description="Helical" evidence="5">
    <location>
        <begin position="451"/>
        <end position="475"/>
    </location>
</feature>
<sequence length="609" mass="65525">MTKPLDAESQAALPQIEQDRALINEARAKGTGPLFWAFTKLSGPGWLQSAITLGGGSLGSSLYLGVLAGFGLMWLQPLAMILGIIMLSAIGYVALSTHDRPFTSINKHVSPILGWGWLLATMMANFVWCMPQFSLGTAAIQQNLAPAMLGDAAIAAEISSQGLGDDQADEKDALTKSLKFRNNFICATILFIAGGIVILFYGSGGWGIKVFEILLKCMVGMVVLSFFAVVIKLSMGGLLDWGTIFAGFIPDTTLLTHPSSAFDELLSATGSYNEYWTTKIVSEQQKVMIAAFATAVGINMTFLLPYSMLQRGWDRDFRGLAIFDLSTGLLIPFMLATGCVVIAAATQFHGKVEDGLVEIYRPSEDAPAPAGNLIGDFNGILDARIAKEIGKDKMTAIKDEIKKTKDDSKLIELRTALPDGDLRMAAALVKRDAFNLAQSLEKLVGANTSQYLFGVGVLGMAISTIIILMLINGFAVCEMLGVPPHGWPHRIGALAAGLVGSLGPFLWSKASVWLVVPTSMFGLMLLPIAYWTFFFMMNSKNILGENMPKGLARLRWNVLMLIASGVATFGSLYSIYSSKYPKVGFIVLGGFVLAVIIGAVLKRKKESPA</sequence>
<evidence type="ECO:0000256" key="2">
    <source>
        <dbReference type="ARBA" id="ARBA00022692"/>
    </source>
</evidence>
<proteinExistence type="predicted"/>
<keyword evidence="3 5" id="KW-1133">Transmembrane helix</keyword>
<gene>
    <name evidence="6" type="ORF">Mal48_26140</name>
</gene>
<dbReference type="Pfam" id="PF01566">
    <property type="entry name" value="Nramp"/>
    <property type="match status" value="1"/>
</dbReference>
<feature type="transmembrane region" description="Helical" evidence="5">
    <location>
        <begin position="321"/>
        <end position="345"/>
    </location>
</feature>
<feature type="transmembrane region" description="Helical" evidence="5">
    <location>
        <begin position="287"/>
        <end position="309"/>
    </location>
</feature>
<feature type="transmembrane region" description="Helical" evidence="5">
    <location>
        <begin position="50"/>
        <end position="72"/>
    </location>
</feature>
<evidence type="ECO:0000256" key="3">
    <source>
        <dbReference type="ARBA" id="ARBA00022989"/>
    </source>
</evidence>
<feature type="transmembrane region" description="Helical" evidence="5">
    <location>
        <begin position="213"/>
        <end position="231"/>
    </location>
</feature>
<organism evidence="6 7">
    <name type="scientific">Thalassoglobus polymorphus</name>
    <dbReference type="NCBI Taxonomy" id="2527994"/>
    <lineage>
        <taxon>Bacteria</taxon>
        <taxon>Pseudomonadati</taxon>
        <taxon>Planctomycetota</taxon>
        <taxon>Planctomycetia</taxon>
        <taxon>Planctomycetales</taxon>
        <taxon>Planctomycetaceae</taxon>
        <taxon>Thalassoglobus</taxon>
    </lineage>
</organism>
<feature type="transmembrane region" description="Helical" evidence="5">
    <location>
        <begin position="556"/>
        <end position="576"/>
    </location>
</feature>
<dbReference type="InterPro" id="IPR001046">
    <property type="entry name" value="NRAMP_fam"/>
</dbReference>
<keyword evidence="2 5" id="KW-0812">Transmembrane</keyword>
<dbReference type="AlphaFoldDB" id="A0A517QP11"/>
<dbReference type="GO" id="GO:0046873">
    <property type="term" value="F:metal ion transmembrane transporter activity"/>
    <property type="evidence" value="ECO:0007669"/>
    <property type="project" value="InterPro"/>
</dbReference>
<keyword evidence="4 5" id="KW-0472">Membrane</keyword>
<dbReference type="KEGG" id="tpol:Mal48_26140"/>
<name>A0A517QP11_9PLAN</name>
<accession>A0A517QP11</accession>
<evidence type="ECO:0000256" key="1">
    <source>
        <dbReference type="ARBA" id="ARBA00004141"/>
    </source>
</evidence>
<dbReference type="OrthoDB" id="236847at2"/>
<evidence type="ECO:0000256" key="5">
    <source>
        <dbReference type="SAM" id="Phobius"/>
    </source>
</evidence>
<dbReference type="Proteomes" id="UP000315724">
    <property type="component" value="Chromosome"/>
</dbReference>
<evidence type="ECO:0000256" key="4">
    <source>
        <dbReference type="ARBA" id="ARBA00023136"/>
    </source>
</evidence>
<feature type="transmembrane region" description="Helical" evidence="5">
    <location>
        <begin position="582"/>
        <end position="601"/>
    </location>
</feature>
<evidence type="ECO:0000313" key="6">
    <source>
        <dbReference type="EMBL" id="QDT33361.1"/>
    </source>
</evidence>
<dbReference type="RefSeq" id="WP_145199539.1">
    <property type="nucleotide sequence ID" value="NZ_CP036267.1"/>
</dbReference>